<feature type="region of interest" description="Disordered" evidence="8">
    <location>
        <begin position="1266"/>
        <end position="1419"/>
    </location>
</feature>
<dbReference type="GO" id="GO:0005524">
    <property type="term" value="F:ATP binding"/>
    <property type="evidence" value="ECO:0007669"/>
    <property type="project" value="UniProtKB-UniRule"/>
</dbReference>
<feature type="region of interest" description="Disordered" evidence="8">
    <location>
        <begin position="235"/>
        <end position="262"/>
    </location>
</feature>
<evidence type="ECO:0000256" key="6">
    <source>
        <dbReference type="PROSITE-ProRule" id="PRU00552"/>
    </source>
</evidence>
<feature type="short sequence motif" description="Q motif" evidence="6">
    <location>
        <begin position="332"/>
        <end position="360"/>
    </location>
</feature>
<feature type="region of interest" description="Disordered" evidence="8">
    <location>
        <begin position="117"/>
        <end position="149"/>
    </location>
</feature>
<evidence type="ECO:0000259" key="9">
    <source>
        <dbReference type="PROSITE" id="PS51192"/>
    </source>
</evidence>
<evidence type="ECO:0000313" key="12">
    <source>
        <dbReference type="EMBL" id="CAH2048126.1"/>
    </source>
</evidence>
<comment type="domain">
    <text evidence="7">The Q motif is unique to and characteristic of the DEAD box family of RNA helicases and controls ATP binding and hydrolysis.</text>
</comment>
<feature type="compositionally biased region" description="Basic and acidic residues" evidence="8">
    <location>
        <begin position="1591"/>
        <end position="1613"/>
    </location>
</feature>
<dbReference type="GO" id="GO:0003723">
    <property type="term" value="F:RNA binding"/>
    <property type="evidence" value="ECO:0007669"/>
    <property type="project" value="UniProtKB-UniRule"/>
</dbReference>
<feature type="compositionally biased region" description="Polar residues" evidence="8">
    <location>
        <begin position="1743"/>
        <end position="1753"/>
    </location>
</feature>
<feature type="compositionally biased region" description="Basic and acidic residues" evidence="8">
    <location>
        <begin position="1509"/>
        <end position="1519"/>
    </location>
</feature>
<evidence type="ECO:0000256" key="3">
    <source>
        <dbReference type="ARBA" id="ARBA00022806"/>
    </source>
</evidence>
<dbReference type="SMART" id="SM00490">
    <property type="entry name" value="HELICc"/>
    <property type="match status" value="1"/>
</dbReference>
<evidence type="ECO:0000256" key="7">
    <source>
        <dbReference type="RuleBase" id="RU365068"/>
    </source>
</evidence>
<comment type="function">
    <text evidence="7">RNA helicase.</text>
</comment>
<accession>A0AAU9RR99</accession>
<feature type="compositionally biased region" description="Polar residues" evidence="8">
    <location>
        <begin position="1697"/>
        <end position="1708"/>
    </location>
</feature>
<feature type="domain" description="DEAD-box RNA helicase Q" evidence="11">
    <location>
        <begin position="332"/>
        <end position="360"/>
    </location>
</feature>
<sequence length="1850" mass="203791">MYSSILRERSGSFTGSLWSRIISRNMGGGPRTFPGGLNKWQWKRMHEKKAREKENKLLDQEKQLYEVRIRSEIRAKMMGNTDSGEKPAKSSQSHGPLSPNEHIKSLADRFMKAGAEDLWNEDDGPVKKSTDNARSGSNSIDSSSNSPIDVRRLFSENNRASMGNSRIFDRTSRGFSSMSRGRFKRNESSCDEGDDFDAKKLDTLSPFSPSFAGKKEKVKSSSNVSGVMRNKGLFSRRKFRKNDSSTEEDSEEEDGGDGKMKGWMDLRRTGSSAALGNHDVTLTKRVNRNVTDEELYPPLDINVVREDLSKRKSVENAMEENREPRDSIYSGKRFDESSLSPLTLKALSASGIVKMTTVQDATLSECLDGKDALVKAKTGTGKSMAFLLPAIETVLKAMSSSNGVHRVPPIFALVLCPTRELASQIAAEGKALLKYHDGIGVQTLIGGTRFKLDQQRLESEPCQILVATPGRLLDHIENKSNITSRLMALKLFVVDEADLLLDLGFRRDVEKIIDCLPRQRQSLLFSATIPKEVRRVSQLVLKRDHSYIDTIGLGCVETHDKVKQSCLVAPHESHFHLVPHLLKEHISNTADYKIIVFCSTGMVTSLMYTLLREMKLNVREIHARKPQLHRTRVSEEFKESKRLILVTSDVSARGMNYPDVTLVIQVGIPSDREQYIHRLGRTGREGKEGKGLLLIAPWERYFLDELKDLPLEPISVPDLDSRAKLEVDQSMAKIDTSIKEAAYHAWLGYYNSVRETGRDKTTLAELANRFCYSIGLEKPPPLFRRTAVKMGLKGVSEILCTEHQQCFPELGEINISAVKVKHRNRFFHLSDRMILCKPFEGINISWYVYVDATARVDKRDVLSLMDADQNGSKSNHELVEKKREIAKDSLLLDGYTKNLTPEDGFETEVAEKTTKKRKLKSSDGEKSRKKPSVDLSQSAAAKTAPRVDIVDESREFCGKSQVDIVASETCAVLSPREKLDDVLMGATGKEHEMVEKSVEDVGRDQMETDNVASHPENHLDTNSGLITRPDTEEKKDADQSCVNHEVLEKKKEIAIDSVLLDGHTENLTIEEGLETQVVEKTTKKRKLKSLDGKKIRNESAAPTTASRVDVDEIHDLGGKVEVGVVASESSPTEKLDDTLTGGIGKENEMAEKSVDDVGRDKIEAEKTASIPANHLDVTNPEKEKKKRRKKSSKDDVNQSSAAATTTSKDLVNEINGVLGNVDRVDATADSLPISSAGGTLGNSFAEATQKENEVVEKIVEELRRDNIETDSVSSHRANHLDANSGLATRTDTEKKKRQKKSSKVDISQSSAVPTTTSGDVVNETNGVPRNVDRVDAPSESLPVSRRDTLGNPIAEATQKETETGEKIDDDVGSGKAIPSAADNIQTNNVEIDADKTRSVKSTKKKKSKKDKTLSKEDTVIASGENVEPVKVVDGEEPDTVIRNVLDSLQERNETEENLEKIVKKSSRKSKKVVEAQVLPVEVNNAALEETPVTPPINNPKDTDALFTPAKKDAESDALHLQKGTEAADQVKADMGDNFASSQKDDIVGSVEKQDQVTGGAKPKREKKRVDLHPSGSIDGSLSSMKPKERKGRVQHDIEPAKKDAESDALHLEKGTVAANNTEDNNSLSKQIQKEKADMGDNFASSQKVDTVGGGVKKQDRVTTVGARLKKDNLHPGGSIDGSLSSMKPKEKKARVQPASSGTSHLQSRVKNDRSGSVRVDVNSKKEAVKKSIKPLAVDKSKTKSITVNKSKTNFFDGAENESEDESKTSNVSTRTPSDSSSDDDSDVTSTSKLQGNNLAGGTNKFSGSLQDILRRSSSYKKALLRASQSQADTSDDEGTALDFVPDSQAV</sequence>
<feature type="region of interest" description="Disordered" evidence="8">
    <location>
        <begin position="175"/>
        <end position="198"/>
    </location>
</feature>
<keyword evidence="2 7" id="KW-0378">Hydrolase</keyword>
<gene>
    <name evidence="12" type="ORF">TAV2_LOCUS7949</name>
</gene>
<organism evidence="12 13">
    <name type="scientific">Thlaspi arvense</name>
    <name type="common">Field penny-cress</name>
    <dbReference type="NCBI Taxonomy" id="13288"/>
    <lineage>
        <taxon>Eukaryota</taxon>
        <taxon>Viridiplantae</taxon>
        <taxon>Streptophyta</taxon>
        <taxon>Embryophyta</taxon>
        <taxon>Tracheophyta</taxon>
        <taxon>Spermatophyta</taxon>
        <taxon>Magnoliopsida</taxon>
        <taxon>eudicotyledons</taxon>
        <taxon>Gunneridae</taxon>
        <taxon>Pentapetalae</taxon>
        <taxon>rosids</taxon>
        <taxon>malvids</taxon>
        <taxon>Brassicales</taxon>
        <taxon>Brassicaceae</taxon>
        <taxon>Thlaspideae</taxon>
        <taxon>Thlaspi</taxon>
    </lineage>
</organism>
<dbReference type="Pfam" id="PF00270">
    <property type="entry name" value="DEAD"/>
    <property type="match status" value="1"/>
</dbReference>
<dbReference type="Pfam" id="PF00271">
    <property type="entry name" value="Helicase_C"/>
    <property type="match status" value="1"/>
</dbReference>
<feature type="compositionally biased region" description="Basic and acidic residues" evidence="8">
    <location>
        <begin position="1029"/>
        <end position="1038"/>
    </location>
</feature>
<feature type="compositionally biased region" description="Basic and acidic residues" evidence="8">
    <location>
        <begin position="1709"/>
        <end position="1729"/>
    </location>
</feature>
<name>A0AAU9RR99_THLAR</name>
<feature type="compositionally biased region" description="Polar residues" evidence="8">
    <location>
        <begin position="1792"/>
        <end position="1809"/>
    </location>
</feature>
<keyword evidence="4 7" id="KW-0067">ATP-binding</keyword>
<keyword evidence="1 7" id="KW-0547">Nucleotide-binding</keyword>
<feature type="compositionally biased region" description="Basic residues" evidence="8">
    <location>
        <begin position="1398"/>
        <end position="1409"/>
    </location>
</feature>
<dbReference type="PROSITE" id="PS51194">
    <property type="entry name" value="HELICASE_CTER"/>
    <property type="match status" value="1"/>
</dbReference>
<feature type="compositionally biased region" description="Basic and acidic residues" evidence="8">
    <location>
        <begin position="1145"/>
        <end position="1166"/>
    </location>
</feature>
<dbReference type="EMBL" id="OU466858">
    <property type="protein sequence ID" value="CAH2048126.1"/>
    <property type="molecule type" value="Genomic_DNA"/>
</dbReference>
<feature type="region of interest" description="Disordered" evidence="8">
    <location>
        <begin position="78"/>
        <end position="101"/>
    </location>
</feature>
<protein>
    <recommendedName>
        <fullName evidence="7">ATP-dependent RNA helicase</fullName>
        <ecNumber evidence="7">3.6.4.13</ecNumber>
    </recommendedName>
</protein>
<evidence type="ECO:0000256" key="8">
    <source>
        <dbReference type="SAM" id="MobiDB-lite"/>
    </source>
</evidence>
<feature type="compositionally biased region" description="Basic and acidic residues" evidence="8">
    <location>
        <begin position="1542"/>
        <end position="1554"/>
    </location>
</feature>
<evidence type="ECO:0000256" key="1">
    <source>
        <dbReference type="ARBA" id="ARBA00022741"/>
    </source>
</evidence>
<evidence type="ECO:0000256" key="2">
    <source>
        <dbReference type="ARBA" id="ARBA00022801"/>
    </source>
</evidence>
<dbReference type="PROSITE" id="PS51195">
    <property type="entry name" value="Q_MOTIF"/>
    <property type="match status" value="1"/>
</dbReference>
<dbReference type="EC" id="3.6.4.13" evidence="7"/>
<evidence type="ECO:0000256" key="5">
    <source>
        <dbReference type="ARBA" id="ARBA00022884"/>
    </source>
</evidence>
<feature type="domain" description="Helicase ATP-binding" evidence="9">
    <location>
        <begin position="363"/>
        <end position="547"/>
    </location>
</feature>
<keyword evidence="13" id="KW-1185">Reference proteome</keyword>
<reference evidence="12 13" key="1">
    <citation type="submission" date="2022-03" db="EMBL/GenBank/DDBJ databases">
        <authorList>
            <person name="Nunn A."/>
            <person name="Chopra R."/>
            <person name="Nunn A."/>
            <person name="Contreras Garrido A."/>
        </authorList>
    </citation>
    <scope>NUCLEOTIDE SEQUENCE [LARGE SCALE GENOMIC DNA]</scope>
</reference>
<feature type="compositionally biased region" description="Polar residues" evidence="8">
    <location>
        <begin position="1197"/>
        <end position="1209"/>
    </location>
</feature>
<dbReference type="InterPro" id="IPR011545">
    <property type="entry name" value="DEAD/DEAH_box_helicase_dom"/>
</dbReference>
<dbReference type="GO" id="GO:0016787">
    <property type="term" value="F:hydrolase activity"/>
    <property type="evidence" value="ECO:0007669"/>
    <property type="project" value="UniProtKB-KW"/>
</dbReference>
<evidence type="ECO:0000259" key="10">
    <source>
        <dbReference type="PROSITE" id="PS51194"/>
    </source>
</evidence>
<dbReference type="InterPro" id="IPR027417">
    <property type="entry name" value="P-loop_NTPase"/>
</dbReference>
<feature type="domain" description="Helicase C-terminal" evidence="10">
    <location>
        <begin position="581"/>
        <end position="731"/>
    </location>
</feature>
<dbReference type="InterPro" id="IPR014001">
    <property type="entry name" value="Helicase_ATP-bd"/>
</dbReference>
<feature type="compositionally biased region" description="Polar residues" evidence="8">
    <location>
        <begin position="1617"/>
        <end position="1630"/>
    </location>
</feature>
<keyword evidence="3 7" id="KW-0347">Helicase</keyword>
<feature type="region of interest" description="Disordered" evidence="8">
    <location>
        <begin position="1489"/>
        <end position="1850"/>
    </location>
</feature>
<dbReference type="Gene3D" id="3.40.50.300">
    <property type="entry name" value="P-loop containing nucleotide triphosphate hydrolases"/>
    <property type="match status" value="2"/>
</dbReference>
<dbReference type="SMART" id="SM00487">
    <property type="entry name" value="DEXDc"/>
    <property type="match status" value="1"/>
</dbReference>
<dbReference type="Proteomes" id="UP000836841">
    <property type="component" value="Chromosome 2"/>
</dbReference>
<dbReference type="PROSITE" id="PS51192">
    <property type="entry name" value="HELICASE_ATP_BIND_1"/>
    <property type="match status" value="1"/>
</dbReference>
<dbReference type="GO" id="GO:0003724">
    <property type="term" value="F:RNA helicase activity"/>
    <property type="evidence" value="ECO:0007669"/>
    <property type="project" value="UniProtKB-EC"/>
</dbReference>
<evidence type="ECO:0000313" key="13">
    <source>
        <dbReference type="Proteomes" id="UP000836841"/>
    </source>
</evidence>
<dbReference type="SUPFAM" id="SSF52540">
    <property type="entry name" value="P-loop containing nucleoside triphosphate hydrolases"/>
    <property type="match status" value="1"/>
</dbReference>
<dbReference type="CDD" id="cd18787">
    <property type="entry name" value="SF2_C_DEAD"/>
    <property type="match status" value="1"/>
</dbReference>
<dbReference type="InterPro" id="IPR014014">
    <property type="entry name" value="RNA_helicase_DEAD_Q_motif"/>
</dbReference>
<dbReference type="InterPro" id="IPR001650">
    <property type="entry name" value="Helicase_C-like"/>
</dbReference>
<feature type="region of interest" description="Disordered" evidence="8">
    <location>
        <begin position="1010"/>
        <end position="1040"/>
    </location>
</feature>
<dbReference type="PANTHER" id="PTHR24031">
    <property type="entry name" value="RNA HELICASE"/>
    <property type="match status" value="1"/>
</dbReference>
<feature type="compositionally biased region" description="Low complexity" evidence="8">
    <location>
        <begin position="135"/>
        <end position="148"/>
    </location>
</feature>
<feature type="compositionally biased region" description="Acidic residues" evidence="8">
    <location>
        <begin position="245"/>
        <end position="255"/>
    </location>
</feature>
<evidence type="ECO:0000256" key="4">
    <source>
        <dbReference type="ARBA" id="ARBA00022840"/>
    </source>
</evidence>
<comment type="catalytic activity">
    <reaction evidence="7">
        <text>ATP + H2O = ADP + phosphate + H(+)</text>
        <dbReference type="Rhea" id="RHEA:13065"/>
        <dbReference type="ChEBI" id="CHEBI:15377"/>
        <dbReference type="ChEBI" id="CHEBI:15378"/>
        <dbReference type="ChEBI" id="CHEBI:30616"/>
        <dbReference type="ChEBI" id="CHEBI:43474"/>
        <dbReference type="ChEBI" id="CHEBI:456216"/>
        <dbReference type="EC" id="3.6.4.13"/>
    </reaction>
</comment>
<feature type="region of interest" description="Disordered" evidence="8">
    <location>
        <begin position="1127"/>
        <end position="1211"/>
    </location>
</feature>
<evidence type="ECO:0000259" key="11">
    <source>
        <dbReference type="PROSITE" id="PS51195"/>
    </source>
</evidence>
<keyword evidence="5 7" id="KW-0694">RNA-binding</keyword>
<proteinExistence type="inferred from homology"/>
<feature type="compositionally biased region" description="Polar residues" evidence="8">
    <location>
        <begin position="1304"/>
        <end position="1327"/>
    </location>
</feature>
<comment type="similarity">
    <text evidence="7">Belongs to the DEAD box helicase family.</text>
</comment>
<feature type="region of interest" description="Disordered" evidence="8">
    <location>
        <begin position="905"/>
        <end position="946"/>
    </location>
</feature>
<feature type="compositionally biased region" description="Basic and acidic residues" evidence="8">
    <location>
        <begin position="1357"/>
        <end position="1366"/>
    </location>
</feature>